<comment type="caution">
    <text evidence="1">The sequence shown here is derived from an EMBL/GenBank/DDBJ whole genome shotgun (WGS) entry which is preliminary data.</text>
</comment>
<dbReference type="OrthoDB" id="10509973at2759"/>
<dbReference type="PANTHER" id="PTHR32046">
    <property type="entry name" value="G DOMAIN-CONTAINING PROTEIN"/>
    <property type="match status" value="1"/>
</dbReference>
<name>A0A9N9KF43_9GLOM</name>
<proteinExistence type="predicted"/>
<accession>A0A9N9KF43</accession>
<dbReference type="SUPFAM" id="SSF52540">
    <property type="entry name" value="P-loop containing nucleoside triphosphate hydrolases"/>
    <property type="match status" value="1"/>
</dbReference>
<evidence type="ECO:0000313" key="1">
    <source>
        <dbReference type="EMBL" id="CAG8824832.1"/>
    </source>
</evidence>
<dbReference type="InterPro" id="IPR027417">
    <property type="entry name" value="P-loop_NTPase"/>
</dbReference>
<dbReference type="EMBL" id="CAJVPY010065474">
    <property type="protein sequence ID" value="CAG8824832.1"/>
    <property type="molecule type" value="Genomic_DNA"/>
</dbReference>
<organism evidence="1 2">
    <name type="scientific">Dentiscutata erythropus</name>
    <dbReference type="NCBI Taxonomy" id="1348616"/>
    <lineage>
        <taxon>Eukaryota</taxon>
        <taxon>Fungi</taxon>
        <taxon>Fungi incertae sedis</taxon>
        <taxon>Mucoromycota</taxon>
        <taxon>Glomeromycotina</taxon>
        <taxon>Glomeromycetes</taxon>
        <taxon>Diversisporales</taxon>
        <taxon>Gigasporaceae</taxon>
        <taxon>Dentiscutata</taxon>
    </lineage>
</organism>
<keyword evidence="2" id="KW-1185">Reference proteome</keyword>
<sequence length="125" mass="14013">KNPEKLGIPEKTMQRAKSNANLRNREPGIFKILLLGGTGTGKSTIINTVTNYFKGGTLDNPKIVIPTKYFDVTEMEYNDKHTEAKVDDVTKSQTTKCSTYKFNHPDDPSYKFIFYDTPGLSDTNG</sequence>
<dbReference type="Gene3D" id="3.40.50.300">
    <property type="entry name" value="P-loop containing nucleotide triphosphate hydrolases"/>
    <property type="match status" value="1"/>
</dbReference>
<feature type="non-terminal residue" evidence="1">
    <location>
        <position position="1"/>
    </location>
</feature>
<dbReference type="PANTHER" id="PTHR32046:SF12">
    <property type="entry name" value="AIG1-TYPE G DOMAIN-CONTAINING PROTEIN"/>
    <property type="match status" value="1"/>
</dbReference>
<dbReference type="AlphaFoldDB" id="A0A9N9KF43"/>
<gene>
    <name evidence="1" type="ORF">DERYTH_LOCUS27782</name>
</gene>
<reference evidence="1" key="1">
    <citation type="submission" date="2021-06" db="EMBL/GenBank/DDBJ databases">
        <authorList>
            <person name="Kallberg Y."/>
            <person name="Tangrot J."/>
            <person name="Rosling A."/>
        </authorList>
    </citation>
    <scope>NUCLEOTIDE SEQUENCE</scope>
    <source>
        <strain evidence="1">MA453B</strain>
    </source>
</reference>
<feature type="non-terminal residue" evidence="1">
    <location>
        <position position="125"/>
    </location>
</feature>
<dbReference type="Proteomes" id="UP000789405">
    <property type="component" value="Unassembled WGS sequence"/>
</dbReference>
<protein>
    <submittedName>
        <fullName evidence="1">8389_t:CDS:1</fullName>
    </submittedName>
</protein>
<evidence type="ECO:0000313" key="2">
    <source>
        <dbReference type="Proteomes" id="UP000789405"/>
    </source>
</evidence>